<evidence type="ECO:0000313" key="12">
    <source>
        <dbReference type="Proteomes" id="UP000039865"/>
    </source>
</evidence>
<dbReference type="GO" id="GO:0008270">
    <property type="term" value="F:zinc ion binding"/>
    <property type="evidence" value="ECO:0007669"/>
    <property type="project" value="UniProtKB-KW"/>
</dbReference>
<keyword evidence="7" id="KW-0175">Coiled coil</keyword>
<dbReference type="SMART" id="SM00249">
    <property type="entry name" value="PHD"/>
    <property type="match status" value="2"/>
</dbReference>
<feature type="compositionally biased region" description="Basic and acidic residues" evidence="8">
    <location>
        <begin position="263"/>
        <end position="274"/>
    </location>
</feature>
<reference evidence="11 12" key="1">
    <citation type="submission" date="2014-06" db="EMBL/GenBank/DDBJ databases">
        <authorList>
            <person name="Swart Estienne"/>
        </authorList>
    </citation>
    <scope>NUCLEOTIDE SEQUENCE [LARGE SCALE GENOMIC DNA]</scope>
    <source>
        <strain evidence="11 12">130c</strain>
    </source>
</reference>
<dbReference type="InterPro" id="IPR018501">
    <property type="entry name" value="DDT_dom"/>
</dbReference>
<dbReference type="PANTHER" id="PTHR15546:SF2">
    <property type="entry name" value="DDT DOMAIN-CONTAINING PROTEIN DDB_G0282237"/>
    <property type="match status" value="1"/>
</dbReference>
<feature type="compositionally biased region" description="Polar residues" evidence="8">
    <location>
        <begin position="251"/>
        <end position="261"/>
    </location>
</feature>
<keyword evidence="12" id="KW-1185">Reference proteome</keyword>
<feature type="compositionally biased region" description="Basic and acidic residues" evidence="8">
    <location>
        <begin position="318"/>
        <end position="331"/>
    </location>
</feature>
<feature type="region of interest" description="Disordered" evidence="8">
    <location>
        <begin position="1015"/>
        <end position="1053"/>
    </location>
</feature>
<dbReference type="InterPro" id="IPR001965">
    <property type="entry name" value="Znf_PHD"/>
</dbReference>
<dbReference type="PANTHER" id="PTHR15546">
    <property type="entry name" value="BROMODOMAIN ADJACENT TO ZINC FINGER DOMAIN, 2A"/>
    <property type="match status" value="1"/>
</dbReference>
<feature type="compositionally biased region" description="Acidic residues" evidence="8">
    <location>
        <begin position="1204"/>
        <end position="1213"/>
    </location>
</feature>
<keyword evidence="3 6" id="KW-0863">Zinc-finger</keyword>
<evidence type="ECO:0000256" key="6">
    <source>
        <dbReference type="PROSITE-ProRule" id="PRU00146"/>
    </source>
</evidence>
<feature type="region of interest" description="Disordered" evidence="8">
    <location>
        <begin position="1119"/>
        <end position="1213"/>
    </location>
</feature>
<comment type="subcellular location">
    <subcellularLocation>
        <location evidence="1">Nucleus</location>
    </subcellularLocation>
</comment>
<proteinExistence type="predicted"/>
<feature type="compositionally biased region" description="Basic and acidic residues" evidence="8">
    <location>
        <begin position="66"/>
        <end position="80"/>
    </location>
</feature>
<dbReference type="CDD" id="cd15532">
    <property type="entry name" value="PHD2_CHD_II"/>
    <property type="match status" value="1"/>
</dbReference>
<name>A0A078B233_STYLE</name>
<dbReference type="PROSITE" id="PS50827">
    <property type="entry name" value="DDT"/>
    <property type="match status" value="1"/>
</dbReference>
<feature type="compositionally biased region" description="Basic and acidic residues" evidence="8">
    <location>
        <begin position="1"/>
        <end position="17"/>
    </location>
</feature>
<evidence type="ECO:0000259" key="9">
    <source>
        <dbReference type="PROSITE" id="PS50016"/>
    </source>
</evidence>
<dbReference type="InParanoid" id="A0A078B233"/>
<feature type="domain" description="PHD-type" evidence="9">
    <location>
        <begin position="107"/>
        <end position="152"/>
    </location>
</feature>
<dbReference type="OrthoDB" id="5876363at2759"/>
<feature type="compositionally biased region" description="Basic and acidic residues" evidence="8">
    <location>
        <begin position="1034"/>
        <end position="1044"/>
    </location>
</feature>
<evidence type="ECO:0000256" key="2">
    <source>
        <dbReference type="ARBA" id="ARBA00022723"/>
    </source>
</evidence>
<evidence type="ECO:0000256" key="7">
    <source>
        <dbReference type="SAM" id="Coils"/>
    </source>
</evidence>
<keyword evidence="4" id="KW-0862">Zinc</keyword>
<feature type="coiled-coil region" evidence="7">
    <location>
        <begin position="597"/>
        <end position="697"/>
    </location>
</feature>
<evidence type="ECO:0000256" key="8">
    <source>
        <dbReference type="SAM" id="MobiDB-lite"/>
    </source>
</evidence>
<dbReference type="GO" id="GO:0005634">
    <property type="term" value="C:nucleus"/>
    <property type="evidence" value="ECO:0007669"/>
    <property type="project" value="UniProtKB-SubCell"/>
</dbReference>
<dbReference type="Pfam" id="PF15613">
    <property type="entry name" value="WSD"/>
    <property type="match status" value="1"/>
</dbReference>
<dbReference type="Gene3D" id="3.30.40.10">
    <property type="entry name" value="Zinc/RING finger domain, C3HC4 (zinc finger)"/>
    <property type="match status" value="2"/>
</dbReference>
<feature type="compositionally biased region" description="Polar residues" evidence="8">
    <location>
        <begin position="56"/>
        <end position="65"/>
    </location>
</feature>
<dbReference type="CDD" id="cd15567">
    <property type="entry name" value="PHD4_NSD"/>
    <property type="match status" value="1"/>
</dbReference>
<feature type="region of interest" description="Disordered" evidence="8">
    <location>
        <begin position="245"/>
        <end position="331"/>
    </location>
</feature>
<dbReference type="SUPFAM" id="SSF57903">
    <property type="entry name" value="FYVE/PHD zinc finger"/>
    <property type="match status" value="2"/>
</dbReference>
<dbReference type="Proteomes" id="UP000039865">
    <property type="component" value="Unassembled WGS sequence"/>
</dbReference>
<dbReference type="Pfam" id="PF02791">
    <property type="entry name" value="DDT"/>
    <property type="match status" value="1"/>
</dbReference>
<feature type="compositionally biased region" description="Acidic residues" evidence="8">
    <location>
        <begin position="869"/>
        <end position="878"/>
    </location>
</feature>
<accession>A0A078B233</accession>
<feature type="region of interest" description="Disordered" evidence="8">
    <location>
        <begin position="160"/>
        <end position="215"/>
    </location>
</feature>
<evidence type="ECO:0000313" key="11">
    <source>
        <dbReference type="EMBL" id="CDW87438.1"/>
    </source>
</evidence>
<feature type="domain" description="PHD-type" evidence="9">
    <location>
        <begin position="1218"/>
        <end position="1263"/>
    </location>
</feature>
<gene>
    <name evidence="11" type="primary">Contig11028.g11786</name>
    <name evidence="11" type="ORF">STYLEM_16541</name>
</gene>
<feature type="region of interest" description="Disordered" evidence="8">
    <location>
        <begin position="816"/>
        <end position="882"/>
    </location>
</feature>
<dbReference type="InterPro" id="IPR019786">
    <property type="entry name" value="Zinc_finger_PHD-type_CS"/>
</dbReference>
<feature type="compositionally biased region" description="Polar residues" evidence="8">
    <location>
        <begin position="276"/>
        <end position="296"/>
    </location>
</feature>
<dbReference type="InterPro" id="IPR028941">
    <property type="entry name" value="WHIM2_dom"/>
</dbReference>
<evidence type="ECO:0000256" key="5">
    <source>
        <dbReference type="ARBA" id="ARBA00023242"/>
    </source>
</evidence>
<feature type="compositionally biased region" description="Basic and acidic residues" evidence="8">
    <location>
        <begin position="1163"/>
        <end position="1172"/>
    </location>
</feature>
<keyword evidence="2" id="KW-0479">Metal-binding</keyword>
<organism evidence="11 12">
    <name type="scientific">Stylonychia lemnae</name>
    <name type="common">Ciliate</name>
    <dbReference type="NCBI Taxonomy" id="5949"/>
    <lineage>
        <taxon>Eukaryota</taxon>
        <taxon>Sar</taxon>
        <taxon>Alveolata</taxon>
        <taxon>Ciliophora</taxon>
        <taxon>Intramacronucleata</taxon>
        <taxon>Spirotrichea</taxon>
        <taxon>Stichotrichia</taxon>
        <taxon>Sporadotrichida</taxon>
        <taxon>Oxytrichidae</taxon>
        <taxon>Stylonychinae</taxon>
        <taxon>Stylonychia</taxon>
    </lineage>
</organism>
<evidence type="ECO:0000256" key="1">
    <source>
        <dbReference type="ARBA" id="ARBA00004123"/>
    </source>
</evidence>
<dbReference type="PROSITE" id="PS01359">
    <property type="entry name" value="ZF_PHD_1"/>
    <property type="match status" value="1"/>
</dbReference>
<feature type="compositionally biased region" description="Basic and acidic residues" evidence="8">
    <location>
        <begin position="97"/>
        <end position="109"/>
    </location>
</feature>
<protein>
    <submittedName>
        <fullName evidence="11">Phd zinc finger protein</fullName>
    </submittedName>
</protein>
<evidence type="ECO:0000256" key="3">
    <source>
        <dbReference type="ARBA" id="ARBA00022771"/>
    </source>
</evidence>
<dbReference type="PROSITE" id="PS50016">
    <property type="entry name" value="ZF_PHD_2"/>
    <property type="match status" value="2"/>
</dbReference>
<feature type="compositionally biased region" description="Polar residues" evidence="8">
    <location>
        <begin position="304"/>
        <end position="317"/>
    </location>
</feature>
<feature type="compositionally biased region" description="Polar residues" evidence="8">
    <location>
        <begin position="1133"/>
        <end position="1142"/>
    </location>
</feature>
<evidence type="ECO:0000256" key="4">
    <source>
        <dbReference type="ARBA" id="ARBA00022833"/>
    </source>
</evidence>
<sequence>MNKANKSEAQKSQKSQETKNLVQSSTPTTSSPIEHLNRHENSNLKYDQDEEKSQIEPMSQKASQKNGRDLSMDQSIDKSSKKGRKPKGSQDIPNDDTMERSVKKPNRDHCNECKDGGDLLCCDNCVRSFHIKCCGLKIVPDEDWYCKICVPIVEKRKQLEDEKRKKAQEREQQLEEKRIQREKESKLKEQEIEKKREEKRLEKQRQEEEKQRQREQKLKELLELKAKKQEEQQQKELQLKQQQLQQQQQQSNASSQQQQLSVKEGKAENSHDSKGISPNRSKMNGQETPNDLSASVNIKKKIPSTGNGLTNGASSNQKKSDEKSEAERAKEAKMREYRNQLKIFSNIYPEQVEKNQIKYPIEDKLIKKMPLLHGADTFPEKPQLKQVLIDGASFERLLYIWEFLNNFGDFMNLQNFKFEELQVALSFNQQPDQVQLYSQQDLEDQEPDWEEQINNKTVSEQGFGLINSIHVAIVNVFMNELKHQEEKLKASNEANNKENVDEEEDILIEEVRKNFDKPELIWPELIRLILKSQKKFDFYPLDPHIASICDRLASCTPETYSSKLSYIDKAELLECLIDGIHDLDDFRIFLNQRVEEKSSYNKQKMDLYGEIKQLENQKQELIKEHANNNFFNNSEEILNKIEDLKKQLGQANRIQSKIIHQQIQELQSEKNKIMKEMQKIEDQIEKRQMRIEKLNEQAHKTSIKTSMLGKDAEKNEYWFFKEEPGKLFVKKYEEIRRSKHVEVKINDLVEERKEENVIQQDQAMIDEEEEQVDIIFKWFYYDLEDEFEKLIEACNIKGQRERKLQENLRKIRDRVKLRKSKKQAAQPPQPAGSSVLGIQNDQQLQQKQQEKQEDSSIIQLNDQEKKEEQDAEMEEESQQEVAQNKHALFENDNYYQALTNAIWFNKKMPTKRQVMMENKAIMVRQGRGGVQKQAQQPRDEEKVTFESLRNNILSIEELYTDSSLQFQREWDHKIVRDKIKEQIVMAQTVDDLQQLLLRLDQGFSSPHILKYVNKENQNESDDDQNQQDSQQESDDQKMDNEESKMMNGEGQDFDKNVRRIKSKFLKFWPSKELRDAWRQYVFQECQDGNVNALYIAVRILEKINGQFLQKQLDGLYKKQKKEQKINQNKGQKPQQVSNQAEKMQSRKNKSYKQFFEDEESGSEDERSNDRSRRSAKPQGPGRGRGKKRVEESEDESQDEKIDNSDEEDEEEEDSREWDDACYVCMKGGNVLCCETCSHVAHLQCANLKKSPQGEWHCEECLIKQTQRRTTRGQSNLYVKPKNGYRR</sequence>
<feature type="region of interest" description="Disordered" evidence="8">
    <location>
        <begin position="1"/>
        <end position="109"/>
    </location>
</feature>
<dbReference type="InterPro" id="IPR011011">
    <property type="entry name" value="Znf_FYVE_PHD"/>
</dbReference>
<dbReference type="InterPro" id="IPR053271">
    <property type="entry name" value="DDT_domain"/>
</dbReference>
<dbReference type="InterPro" id="IPR019787">
    <property type="entry name" value="Znf_PHD-finger"/>
</dbReference>
<dbReference type="InterPro" id="IPR013083">
    <property type="entry name" value="Znf_RING/FYVE/PHD"/>
</dbReference>
<feature type="domain" description="DDT" evidence="10">
    <location>
        <begin position="391"/>
        <end position="451"/>
    </location>
</feature>
<dbReference type="EMBL" id="CCKQ01015610">
    <property type="protein sequence ID" value="CDW87438.1"/>
    <property type="molecule type" value="Genomic_DNA"/>
</dbReference>
<keyword evidence="5" id="KW-0539">Nucleus</keyword>
<evidence type="ECO:0000259" key="10">
    <source>
        <dbReference type="PROSITE" id="PS50827"/>
    </source>
</evidence>
<feature type="compositionally biased region" description="Polar residues" evidence="8">
    <location>
        <begin position="18"/>
        <end position="32"/>
    </location>
</feature>
<dbReference type="OMA" id="NICKDGG"/>